<proteinExistence type="predicted"/>
<gene>
    <name evidence="2" type="ORF">WA026_005636</name>
</gene>
<dbReference type="Proteomes" id="UP001431783">
    <property type="component" value="Unassembled WGS sequence"/>
</dbReference>
<accession>A0AAW1TTG8</accession>
<evidence type="ECO:0000313" key="3">
    <source>
        <dbReference type="Proteomes" id="UP001431783"/>
    </source>
</evidence>
<comment type="caution">
    <text evidence="2">The sequence shown here is derived from an EMBL/GenBank/DDBJ whole genome shotgun (WGS) entry which is preliminary data.</text>
</comment>
<evidence type="ECO:0000256" key="1">
    <source>
        <dbReference type="ARBA" id="ARBA00022729"/>
    </source>
</evidence>
<dbReference type="InterPro" id="IPR036846">
    <property type="entry name" value="GM2-AP_sf"/>
</dbReference>
<organism evidence="2 3">
    <name type="scientific">Henosepilachna vigintioctopunctata</name>
    <dbReference type="NCBI Taxonomy" id="420089"/>
    <lineage>
        <taxon>Eukaryota</taxon>
        <taxon>Metazoa</taxon>
        <taxon>Ecdysozoa</taxon>
        <taxon>Arthropoda</taxon>
        <taxon>Hexapoda</taxon>
        <taxon>Insecta</taxon>
        <taxon>Pterygota</taxon>
        <taxon>Neoptera</taxon>
        <taxon>Endopterygota</taxon>
        <taxon>Coleoptera</taxon>
        <taxon>Polyphaga</taxon>
        <taxon>Cucujiformia</taxon>
        <taxon>Coccinelloidea</taxon>
        <taxon>Coccinellidae</taxon>
        <taxon>Epilachninae</taxon>
        <taxon>Epilachnini</taxon>
        <taxon>Henosepilachna</taxon>
    </lineage>
</organism>
<sequence>MQLLREQSCLEYPNLKAELTKFTKKQLENGSYFLDFVFTVKERLPITLEASFSLMKCNLAGNPDSCEYYTKNLRFKNFCEKISQKNEVWSQFIDSSVPSILCPINPGTYEMNYVAERNDVFQFIPFPVGVWKLQSILFDGKKMEQRTMRILRIQSCPEYPDLPVKITKLSKRHFNEEFYAFNISFIVKEKISVNIESYNTVNKCDLAGTPDSCEIFLKDFHVKNICGKMNLKNQLWSASLETIKPPLRCPIQADKYELNFKGKSEFFKFFPLPTAVWKAKSILFGGHKMIVCVNTEVKKQRTMRFLRLQMCPEYPDLPLMVTKFNKRHFADDTIALNISFKIREKLPVNLDASLTLVKCDLAGTPDSCEIYVKDFKVKNLCEKVGMKNQLWSTAIDSIKPPFHCPIEPDNYELNLKRKIQLFKFLPLPTAIWKEKVIVVGDQKMILCLNVEIQVIERNLK</sequence>
<keyword evidence="1" id="KW-0732">Signal</keyword>
<dbReference type="AlphaFoldDB" id="A0AAW1TTG8"/>
<keyword evidence="3" id="KW-1185">Reference proteome</keyword>
<protein>
    <submittedName>
        <fullName evidence="2">Uncharacterized protein</fullName>
    </submittedName>
</protein>
<dbReference type="Gene3D" id="2.70.220.10">
    <property type="entry name" value="Ganglioside GM2 activator"/>
    <property type="match status" value="1"/>
</dbReference>
<evidence type="ECO:0000313" key="2">
    <source>
        <dbReference type="EMBL" id="KAK9874827.1"/>
    </source>
</evidence>
<name>A0AAW1TTG8_9CUCU</name>
<dbReference type="EMBL" id="JARQZJ010000032">
    <property type="protein sequence ID" value="KAK9874827.1"/>
    <property type="molecule type" value="Genomic_DNA"/>
</dbReference>
<reference evidence="2 3" key="1">
    <citation type="submission" date="2023-03" db="EMBL/GenBank/DDBJ databases">
        <title>Genome insight into feeding habits of ladybird beetles.</title>
        <authorList>
            <person name="Li H.-S."/>
            <person name="Huang Y.-H."/>
            <person name="Pang H."/>
        </authorList>
    </citation>
    <scope>NUCLEOTIDE SEQUENCE [LARGE SCALE GENOMIC DNA]</scope>
    <source>
        <strain evidence="2">SYSU_2023b</strain>
        <tissue evidence="2">Whole body</tissue>
    </source>
</reference>